<keyword evidence="4" id="KW-0677">Repeat</keyword>
<evidence type="ECO:0000256" key="3">
    <source>
        <dbReference type="ARBA" id="ARBA00022692"/>
    </source>
</evidence>
<evidence type="ECO:0000256" key="8">
    <source>
        <dbReference type="PROSITE-ProRule" id="PRU00124"/>
    </source>
</evidence>
<dbReference type="SUPFAM" id="SSF57424">
    <property type="entry name" value="LDL receptor-like module"/>
    <property type="match status" value="4"/>
</dbReference>
<dbReference type="GO" id="GO:0005576">
    <property type="term" value="C:extracellular region"/>
    <property type="evidence" value="ECO:0007669"/>
    <property type="project" value="InterPro"/>
</dbReference>
<keyword evidence="13" id="KW-1185">Reference proteome</keyword>
<proteinExistence type="predicted"/>
<evidence type="ECO:0000256" key="2">
    <source>
        <dbReference type="ARBA" id="ARBA00004308"/>
    </source>
</evidence>
<keyword evidence="5" id="KW-1133">Transmembrane helix</keyword>
<comment type="caution">
    <text evidence="12">The sequence shown here is derived from an EMBL/GenBank/DDBJ whole genome shotgun (WGS) entry which is preliminary data.</text>
</comment>
<feature type="compositionally biased region" description="Polar residues" evidence="9">
    <location>
        <begin position="491"/>
        <end position="511"/>
    </location>
</feature>
<evidence type="ECO:0000256" key="7">
    <source>
        <dbReference type="ARBA" id="ARBA00023157"/>
    </source>
</evidence>
<keyword evidence="7 8" id="KW-1015">Disulfide bond</keyword>
<dbReference type="GO" id="GO:0005886">
    <property type="term" value="C:plasma membrane"/>
    <property type="evidence" value="ECO:0007669"/>
    <property type="project" value="TreeGrafter"/>
</dbReference>
<dbReference type="EMBL" id="WIXE01008665">
    <property type="protein sequence ID" value="KAK5979112.1"/>
    <property type="molecule type" value="Genomic_DNA"/>
</dbReference>
<name>A0AAN8IRN9_TRICO</name>
<gene>
    <name evidence="12" type="ORF">GCK32_007993</name>
</gene>
<evidence type="ECO:0000313" key="13">
    <source>
        <dbReference type="Proteomes" id="UP001331761"/>
    </source>
</evidence>
<protein>
    <recommendedName>
        <fullName evidence="11">Chitin-binding type-2 domain-containing protein</fullName>
    </recommendedName>
</protein>
<feature type="region of interest" description="Disordered" evidence="9">
    <location>
        <begin position="489"/>
        <end position="511"/>
    </location>
</feature>
<feature type="disulfide bond" evidence="8">
    <location>
        <begin position="208"/>
        <end position="223"/>
    </location>
</feature>
<dbReference type="AlphaFoldDB" id="A0AAN8IRN9"/>
<evidence type="ECO:0000313" key="12">
    <source>
        <dbReference type="EMBL" id="KAK5979112.1"/>
    </source>
</evidence>
<reference evidence="12 13" key="1">
    <citation type="submission" date="2019-10" db="EMBL/GenBank/DDBJ databases">
        <title>Assembly and Annotation for the nematode Trichostrongylus colubriformis.</title>
        <authorList>
            <person name="Martin J."/>
        </authorList>
    </citation>
    <scope>NUCLEOTIDE SEQUENCE [LARGE SCALE GENOMIC DNA]</scope>
    <source>
        <strain evidence="12">G859</strain>
        <tissue evidence="12">Whole worm</tissue>
    </source>
</reference>
<dbReference type="GO" id="GO:0012505">
    <property type="term" value="C:endomembrane system"/>
    <property type="evidence" value="ECO:0007669"/>
    <property type="project" value="UniProtKB-SubCell"/>
</dbReference>
<dbReference type="InterPro" id="IPR050685">
    <property type="entry name" value="LDLR"/>
</dbReference>
<comment type="subcellular location">
    <subcellularLocation>
        <location evidence="2">Endomembrane system</location>
    </subcellularLocation>
    <subcellularLocation>
        <location evidence="1">Membrane</location>
        <topology evidence="1">Single-pass membrane protein</topology>
    </subcellularLocation>
</comment>
<feature type="disulfide bond" evidence="8">
    <location>
        <begin position="132"/>
        <end position="147"/>
    </location>
</feature>
<keyword evidence="6" id="KW-0472">Membrane</keyword>
<feature type="disulfide bond" evidence="8">
    <location>
        <begin position="170"/>
        <end position="185"/>
    </location>
</feature>
<feature type="disulfide bond" evidence="8">
    <location>
        <begin position="247"/>
        <end position="262"/>
    </location>
</feature>
<dbReference type="PROSITE" id="PS50940">
    <property type="entry name" value="CHIT_BIND_II"/>
    <property type="match status" value="1"/>
</dbReference>
<dbReference type="PANTHER" id="PTHR24270">
    <property type="entry name" value="LOW-DENSITY LIPOPROTEIN RECEPTOR-RELATED"/>
    <property type="match status" value="1"/>
</dbReference>
<dbReference type="SMART" id="SM00494">
    <property type="entry name" value="ChtBD2"/>
    <property type="match status" value="1"/>
</dbReference>
<dbReference type="PRINTS" id="PR00261">
    <property type="entry name" value="LDLRECEPTOR"/>
</dbReference>
<feature type="compositionally biased region" description="Polar residues" evidence="9">
    <location>
        <begin position="351"/>
        <end position="369"/>
    </location>
</feature>
<dbReference type="InterPro" id="IPR002172">
    <property type="entry name" value="LDrepeatLR_classA_rpt"/>
</dbReference>
<evidence type="ECO:0000256" key="6">
    <source>
        <dbReference type="ARBA" id="ARBA00023136"/>
    </source>
</evidence>
<dbReference type="GO" id="GO:0008061">
    <property type="term" value="F:chitin binding"/>
    <property type="evidence" value="ECO:0007669"/>
    <property type="project" value="InterPro"/>
</dbReference>
<dbReference type="SMART" id="SM00192">
    <property type="entry name" value="LDLa"/>
    <property type="match status" value="4"/>
</dbReference>
<keyword evidence="10" id="KW-0732">Signal</keyword>
<evidence type="ECO:0000256" key="10">
    <source>
        <dbReference type="SAM" id="SignalP"/>
    </source>
</evidence>
<feature type="signal peptide" evidence="10">
    <location>
        <begin position="1"/>
        <end position="17"/>
    </location>
</feature>
<comment type="caution">
    <text evidence="8">Lacks conserved residue(s) required for the propagation of feature annotation.</text>
</comment>
<dbReference type="InterPro" id="IPR002557">
    <property type="entry name" value="Chitin-bd_dom"/>
</dbReference>
<accession>A0AAN8IRN9</accession>
<dbReference type="InterPro" id="IPR036055">
    <property type="entry name" value="LDL_receptor-like_sf"/>
</dbReference>
<evidence type="ECO:0000259" key="11">
    <source>
        <dbReference type="PROSITE" id="PS50940"/>
    </source>
</evidence>
<dbReference type="Proteomes" id="UP001331761">
    <property type="component" value="Unassembled WGS sequence"/>
</dbReference>
<organism evidence="12 13">
    <name type="scientific">Trichostrongylus colubriformis</name>
    <name type="common">Black scour worm</name>
    <dbReference type="NCBI Taxonomy" id="6319"/>
    <lineage>
        <taxon>Eukaryota</taxon>
        <taxon>Metazoa</taxon>
        <taxon>Ecdysozoa</taxon>
        <taxon>Nematoda</taxon>
        <taxon>Chromadorea</taxon>
        <taxon>Rhabditida</taxon>
        <taxon>Rhabditina</taxon>
        <taxon>Rhabditomorpha</taxon>
        <taxon>Strongyloidea</taxon>
        <taxon>Trichostrongylidae</taxon>
        <taxon>Trichostrongylus</taxon>
    </lineage>
</organism>
<dbReference type="CDD" id="cd00112">
    <property type="entry name" value="LDLa"/>
    <property type="match status" value="4"/>
</dbReference>
<feature type="compositionally biased region" description="Basic and acidic residues" evidence="9">
    <location>
        <begin position="372"/>
        <end position="383"/>
    </location>
</feature>
<evidence type="ECO:0000256" key="4">
    <source>
        <dbReference type="ARBA" id="ARBA00022737"/>
    </source>
</evidence>
<evidence type="ECO:0000256" key="9">
    <source>
        <dbReference type="SAM" id="MobiDB-lite"/>
    </source>
</evidence>
<evidence type="ECO:0000256" key="1">
    <source>
        <dbReference type="ARBA" id="ARBA00004167"/>
    </source>
</evidence>
<dbReference type="PANTHER" id="PTHR24270:SF59">
    <property type="entry name" value="LDL RECEPTOR REPEAT-CONTAINING PROTEIN EGG-1-RELATED"/>
    <property type="match status" value="1"/>
</dbReference>
<dbReference type="Pfam" id="PF00057">
    <property type="entry name" value="Ldl_recept_a"/>
    <property type="match status" value="4"/>
</dbReference>
<dbReference type="InterPro" id="IPR023415">
    <property type="entry name" value="LDLR_class-A_CS"/>
</dbReference>
<dbReference type="PROSITE" id="PS50068">
    <property type="entry name" value="LDLRA_2"/>
    <property type="match status" value="4"/>
</dbReference>
<feature type="chain" id="PRO_5042859977" description="Chitin-binding type-2 domain-containing protein" evidence="10">
    <location>
        <begin position="18"/>
        <end position="530"/>
    </location>
</feature>
<keyword evidence="3" id="KW-0812">Transmembrane</keyword>
<feature type="domain" description="Chitin-binding type-2" evidence="11">
    <location>
        <begin position="31"/>
        <end position="104"/>
    </location>
</feature>
<evidence type="ECO:0000256" key="5">
    <source>
        <dbReference type="ARBA" id="ARBA00022989"/>
    </source>
</evidence>
<dbReference type="Gene3D" id="4.10.400.10">
    <property type="entry name" value="Low-density Lipoprotein Receptor"/>
    <property type="match status" value="4"/>
</dbReference>
<dbReference type="PROSITE" id="PS01209">
    <property type="entry name" value="LDLRA_1"/>
    <property type="match status" value="1"/>
</dbReference>
<dbReference type="GO" id="GO:0016192">
    <property type="term" value="P:vesicle-mediated transport"/>
    <property type="evidence" value="ECO:0007669"/>
    <property type="project" value="UniProtKB-ARBA"/>
</dbReference>
<sequence length="530" mass="57945">MSLVLLFALLGHTTGNAIDMLDVGSLEPLAINYCNDSSLMEEAGLIKATMGQFLGYECSGEFYHCRWQSDGFRTHRKLCKTGLVYDVLGTQNCNYDYNVKSCGIRGGGPITCNSTSFHCPLSEQCLPLSKRCDGHYDCQSEEDEQNCPLCTADQFACIVSEQCIDIKRRCNGIEECSDGTDEAYCDVCGNGLFHCTKSGECIPNEERCDGTRQCPHGEDEMLCKKGQDKRVFTCQSRTQEIPIAQLCDGNPQCNDGSDEMYCEMAINTGDQVPAAPIVFSSNPNPPVEPSDYDAEYEESVTEVDRPSFPMLSLTLPPVVAVAPASTRPHPRVAPPARTPFASSGAFRKQQPPETTSQEIAMPATNTGTVANVEKDKNRYETRPVSEVREGVVASAPTVVRPRNEEPKLLYATPSTRERQQQRRVESTTPAEVIHEVKMTAEGAGSITDNLTARATVLQQLSGHLNSKVSPKLLSKIEKLLSDELDGKVAQEKSSGFATGTSALESRSAPVPSTSLVRTFTSRIQKVDEKM</sequence>
<feature type="region of interest" description="Disordered" evidence="9">
    <location>
        <begin position="326"/>
        <end position="383"/>
    </location>
</feature>